<feature type="transmembrane region" description="Helical" evidence="1">
    <location>
        <begin position="12"/>
        <end position="30"/>
    </location>
</feature>
<evidence type="ECO:0000313" key="2">
    <source>
        <dbReference type="EMBL" id="MBB4036962.1"/>
    </source>
</evidence>
<proteinExistence type="predicted"/>
<keyword evidence="1" id="KW-0812">Transmembrane</keyword>
<dbReference type="Proteomes" id="UP000555103">
    <property type="component" value="Unassembled WGS sequence"/>
</dbReference>
<feature type="transmembrane region" description="Helical" evidence="1">
    <location>
        <begin position="42"/>
        <end position="62"/>
    </location>
</feature>
<organism evidence="2 3">
    <name type="scientific">Dysgonomonas hofstadii</name>
    <dbReference type="NCBI Taxonomy" id="637886"/>
    <lineage>
        <taxon>Bacteria</taxon>
        <taxon>Pseudomonadati</taxon>
        <taxon>Bacteroidota</taxon>
        <taxon>Bacteroidia</taxon>
        <taxon>Bacteroidales</taxon>
        <taxon>Dysgonomonadaceae</taxon>
        <taxon>Dysgonomonas</taxon>
    </lineage>
</organism>
<keyword evidence="1" id="KW-1133">Transmembrane helix</keyword>
<name>A0A840CWY9_9BACT</name>
<dbReference type="RefSeq" id="WP_183307844.1">
    <property type="nucleotide sequence ID" value="NZ_JACIEP010000010.1"/>
</dbReference>
<sequence length="129" mass="15012">MKKLKFLMPVGFLLLIAAVGAVVMLLWNWLMPALFGLVTISFWQALGIFILARILFGGFCLGRKGFMHGRMHGMKENPIHEKWMKMTPDQRKEFIEKRHKFGFGGFRGRGRFDMGDFEEQERGNDETNR</sequence>
<dbReference type="EMBL" id="JACIEP010000010">
    <property type="protein sequence ID" value="MBB4036962.1"/>
    <property type="molecule type" value="Genomic_DNA"/>
</dbReference>
<comment type="caution">
    <text evidence="2">The sequence shown here is derived from an EMBL/GenBank/DDBJ whole genome shotgun (WGS) entry which is preliminary data.</text>
</comment>
<dbReference type="AlphaFoldDB" id="A0A840CWY9"/>
<evidence type="ECO:0000256" key="1">
    <source>
        <dbReference type="SAM" id="Phobius"/>
    </source>
</evidence>
<reference evidence="2 3" key="1">
    <citation type="submission" date="2020-08" db="EMBL/GenBank/DDBJ databases">
        <title>Genomic Encyclopedia of Type Strains, Phase IV (KMG-IV): sequencing the most valuable type-strain genomes for metagenomic binning, comparative biology and taxonomic classification.</title>
        <authorList>
            <person name="Goeker M."/>
        </authorList>
    </citation>
    <scope>NUCLEOTIDE SEQUENCE [LARGE SCALE GENOMIC DNA]</scope>
    <source>
        <strain evidence="2 3">DSM 104969</strain>
    </source>
</reference>
<keyword evidence="1" id="KW-0472">Membrane</keyword>
<gene>
    <name evidence="2" type="ORF">GGR21_002876</name>
</gene>
<keyword evidence="3" id="KW-1185">Reference proteome</keyword>
<protein>
    <submittedName>
        <fullName evidence="2">Uncharacterized protein</fullName>
    </submittedName>
</protein>
<evidence type="ECO:0000313" key="3">
    <source>
        <dbReference type="Proteomes" id="UP000555103"/>
    </source>
</evidence>
<accession>A0A840CWY9</accession>